<keyword evidence="2" id="KW-1003">Cell membrane</keyword>
<dbReference type="InterPro" id="IPR004477">
    <property type="entry name" value="ComEC_N"/>
</dbReference>
<feature type="domain" description="DUF4131" evidence="8">
    <location>
        <begin position="24"/>
        <end position="188"/>
    </location>
</feature>
<dbReference type="AlphaFoldDB" id="A0A8E3ZJH2"/>
<evidence type="ECO:0000259" key="8">
    <source>
        <dbReference type="Pfam" id="PF13567"/>
    </source>
</evidence>
<sequence>MSMKYGLFWSALCLSFGIFLYGSLPLYEGIAAAAVFFVLPALAAIKITHKKEAVLILCGAFFISLCGMGRMHLADEVWKAQSSWALHAEGTYTAVVTEPPVVNREGEGYARYTAELRDIRYKDGTEKPLKGFAYVYETNPKEIYGPGVKLSVKGEMTPIRIYDNPGKIDLESRYRSRRIIGRIYTEDEKSVRSLGDSGEYRAEKAAELIKGKVMDTFAPYMDPVRLHIMMTLLFGGSYNEIPESVMSSFSATGIVHILSVSGSHVALLFGFLYFLGKWMHLPKKLVIGGAIILVLFYSGLAGFVPPVLRAAIMGILSVAGLFFDREKTAVNILGAAVTGMLLWDPFFLFDVSFQLSVGASAGILIFYKPLLYFFKRFPRLPVQVREGTALSTAAQVFTMPIVLYDFHVFPLFFIPANLIVTPFLEWVIIAGLMASVIALIFTPLAAGILYVSDYLLWAGIRMNQWMSGWPKASIGIGGLNAAETACYYITVAFLYFREKILASKIWRRIFMLILPLSTAIVIILWISAPSTYVLVPELGPDQGAVLVKDGRKILYYKSGSLASRTSVWEWNSLLGYEGIFAADILLLNLEDAKNPIPLSMTIPIKEIWVTGGDPEKICRELLAGQQAHVRMIQGGSAKVDDMIFRTNGSSWLVSFDEAGVLFSGNKLLTDTKYPPGLFWMAGSRKQADSLTEEEVSAIHPEAAVYAGSRLTKSYEDAEIFEYMGIPAANVYEDGMRTAVFREKWELKGKGLWR</sequence>
<dbReference type="KEGG" id="dho:Dia5BBH33_05870"/>
<evidence type="ECO:0000256" key="2">
    <source>
        <dbReference type="ARBA" id="ARBA00022475"/>
    </source>
</evidence>
<keyword evidence="5 6" id="KW-0472">Membrane</keyword>
<name>A0A8E3ZJH2_9FIRM</name>
<dbReference type="Pfam" id="PF13567">
    <property type="entry name" value="DUF4131"/>
    <property type="match status" value="1"/>
</dbReference>
<protein>
    <recommendedName>
        <fullName evidence="11">Competence protein ComEC</fullName>
    </recommendedName>
</protein>
<dbReference type="GO" id="GO:0005886">
    <property type="term" value="C:plasma membrane"/>
    <property type="evidence" value="ECO:0007669"/>
    <property type="project" value="UniProtKB-SubCell"/>
</dbReference>
<feature type="transmembrane region" description="Helical" evidence="6">
    <location>
        <begin position="426"/>
        <end position="452"/>
    </location>
</feature>
<feature type="transmembrane region" description="Helical" evidence="6">
    <location>
        <begin position="287"/>
        <end position="308"/>
    </location>
</feature>
<feature type="transmembrane region" description="Helical" evidence="6">
    <location>
        <begin position="54"/>
        <end position="73"/>
    </location>
</feature>
<dbReference type="NCBIfam" id="TIGR00360">
    <property type="entry name" value="ComEC_N-term"/>
    <property type="match status" value="1"/>
</dbReference>
<feature type="transmembrane region" description="Helical" evidence="6">
    <location>
        <begin position="7"/>
        <end position="24"/>
    </location>
</feature>
<evidence type="ECO:0000313" key="9">
    <source>
        <dbReference type="EMBL" id="BBK24652.1"/>
    </source>
</evidence>
<feature type="transmembrane region" description="Helical" evidence="6">
    <location>
        <begin position="30"/>
        <end position="47"/>
    </location>
</feature>
<dbReference type="EMBL" id="AP019697">
    <property type="protein sequence ID" value="BBK24652.1"/>
    <property type="molecule type" value="Genomic_DNA"/>
</dbReference>
<evidence type="ECO:0000256" key="1">
    <source>
        <dbReference type="ARBA" id="ARBA00004651"/>
    </source>
</evidence>
<evidence type="ECO:0000256" key="3">
    <source>
        <dbReference type="ARBA" id="ARBA00022692"/>
    </source>
</evidence>
<accession>A0A8E3ZJH2</accession>
<dbReference type="Pfam" id="PF03772">
    <property type="entry name" value="Competence"/>
    <property type="match status" value="1"/>
</dbReference>
<gene>
    <name evidence="9" type="ORF">Dia5BBH33_05870</name>
</gene>
<dbReference type="InterPro" id="IPR025405">
    <property type="entry name" value="DUF4131"/>
</dbReference>
<dbReference type="GeneID" id="92715804"/>
<keyword evidence="4 6" id="KW-1133">Transmembrane helix</keyword>
<feature type="transmembrane region" description="Helical" evidence="6">
    <location>
        <begin position="472"/>
        <end position="496"/>
    </location>
</feature>
<feature type="transmembrane region" description="Helical" evidence="6">
    <location>
        <begin position="508"/>
        <end position="528"/>
    </location>
</feature>
<evidence type="ECO:0000256" key="4">
    <source>
        <dbReference type="ARBA" id="ARBA00022989"/>
    </source>
</evidence>
<evidence type="ECO:0000313" key="10">
    <source>
        <dbReference type="Proteomes" id="UP000320585"/>
    </source>
</evidence>
<evidence type="ECO:0000256" key="5">
    <source>
        <dbReference type="ARBA" id="ARBA00023136"/>
    </source>
</evidence>
<dbReference type="RefSeq" id="WP_143332345.1">
    <property type="nucleotide sequence ID" value="NZ_AP019697.1"/>
</dbReference>
<dbReference type="PANTHER" id="PTHR30619:SF1">
    <property type="entry name" value="RECOMBINATION PROTEIN 2"/>
    <property type="match status" value="1"/>
</dbReference>
<dbReference type="OrthoDB" id="9761531at2"/>
<evidence type="ECO:0008006" key="11">
    <source>
        <dbReference type="Google" id="ProtNLM"/>
    </source>
</evidence>
<feature type="transmembrane region" description="Helical" evidence="6">
    <location>
        <begin position="328"/>
        <end position="348"/>
    </location>
</feature>
<keyword evidence="3 6" id="KW-0812">Transmembrane</keyword>
<feature type="transmembrane region" description="Helical" evidence="6">
    <location>
        <begin position="254"/>
        <end position="275"/>
    </location>
</feature>
<reference evidence="10" key="1">
    <citation type="submission" date="2019-05" db="EMBL/GenBank/DDBJ databases">
        <title>Complete genome sequencing of Dialister sp. strain 5BBH33.</title>
        <authorList>
            <person name="Sakamoto M."/>
            <person name="Murakami T."/>
            <person name="Mori H."/>
        </authorList>
    </citation>
    <scope>NUCLEOTIDE SEQUENCE [LARGE SCALE GENOMIC DNA]</scope>
    <source>
        <strain evidence="10">5BBH33</strain>
    </source>
</reference>
<feature type="transmembrane region" description="Helical" evidence="6">
    <location>
        <begin position="355"/>
        <end position="374"/>
    </location>
</feature>
<evidence type="ECO:0000259" key="7">
    <source>
        <dbReference type="Pfam" id="PF03772"/>
    </source>
</evidence>
<proteinExistence type="predicted"/>
<dbReference type="InterPro" id="IPR052159">
    <property type="entry name" value="Competence_DNA_uptake"/>
</dbReference>
<dbReference type="PANTHER" id="PTHR30619">
    <property type="entry name" value="DNA INTERNALIZATION/COMPETENCE PROTEIN COMEC/REC2"/>
    <property type="match status" value="1"/>
</dbReference>
<feature type="domain" description="ComEC/Rec2-related protein" evidence="7">
    <location>
        <begin position="235"/>
        <end position="497"/>
    </location>
</feature>
<dbReference type="Proteomes" id="UP000320585">
    <property type="component" value="Chromosome"/>
</dbReference>
<organism evidence="9 10">
    <name type="scientific">Dialister hominis</name>
    <dbReference type="NCBI Taxonomy" id="2582419"/>
    <lineage>
        <taxon>Bacteria</taxon>
        <taxon>Bacillati</taxon>
        <taxon>Bacillota</taxon>
        <taxon>Negativicutes</taxon>
        <taxon>Veillonellales</taxon>
        <taxon>Veillonellaceae</taxon>
        <taxon>Dialister</taxon>
    </lineage>
</organism>
<keyword evidence="10" id="KW-1185">Reference proteome</keyword>
<comment type="subcellular location">
    <subcellularLocation>
        <location evidence="1">Cell membrane</location>
        <topology evidence="1">Multi-pass membrane protein</topology>
    </subcellularLocation>
</comment>
<evidence type="ECO:0000256" key="6">
    <source>
        <dbReference type="SAM" id="Phobius"/>
    </source>
</evidence>